<reference evidence="1" key="1">
    <citation type="submission" date="2017-08" db="EMBL/GenBank/DDBJ databases">
        <title>Analysis of the Antennal Transcriptome and Chemosensory-related Genes of Conopomorpha sinensis Bradley (Lepidoptera: Gracilariidae).</title>
        <authorList>
            <person name="Li P."/>
            <person name="Liu Y."/>
            <person name="Wang S."/>
            <person name="Sun H."/>
        </authorList>
    </citation>
    <scope>NUCLEOTIDE SEQUENCE</scope>
</reference>
<protein>
    <submittedName>
        <fullName evidence="1">Putative odorant receptor 34</fullName>
    </submittedName>
</protein>
<sequence length="46" mass="5309">MVRANNPVVMMGWKIFPLSLDTFTGIMKTAYSFFTLVRNVQVRDVN</sequence>
<dbReference type="EMBL" id="MF625628">
    <property type="protein sequence ID" value="AXY83455.1"/>
    <property type="molecule type" value="mRNA"/>
</dbReference>
<name>A0A3Q8HDH6_9NEOP</name>
<dbReference type="AlphaFoldDB" id="A0A3Q8HDH6"/>
<evidence type="ECO:0000313" key="1">
    <source>
        <dbReference type="EMBL" id="AXY83455.1"/>
    </source>
</evidence>
<organism evidence="1">
    <name type="scientific">Conopomorpha sinensis</name>
    <name type="common">litch fruit borer</name>
    <dbReference type="NCBI Taxonomy" id="940481"/>
    <lineage>
        <taxon>Eukaryota</taxon>
        <taxon>Metazoa</taxon>
        <taxon>Ecdysozoa</taxon>
        <taxon>Arthropoda</taxon>
        <taxon>Hexapoda</taxon>
        <taxon>Insecta</taxon>
        <taxon>Pterygota</taxon>
        <taxon>Neoptera</taxon>
        <taxon>Endopterygota</taxon>
        <taxon>Lepidoptera</taxon>
        <taxon>Glossata</taxon>
        <taxon>Ditrysia</taxon>
        <taxon>Tineoidea</taxon>
        <taxon>Gracillariidae</taxon>
        <taxon>Conopomorpha</taxon>
    </lineage>
</organism>
<keyword evidence="1" id="KW-0675">Receptor</keyword>
<proteinExistence type="evidence at transcript level"/>
<accession>A0A3Q8HDH6</accession>